<name>A0A226EE54_FOLCA</name>
<evidence type="ECO:0000313" key="3">
    <source>
        <dbReference type="Proteomes" id="UP000198287"/>
    </source>
</evidence>
<proteinExistence type="predicted"/>
<evidence type="ECO:0000313" key="2">
    <source>
        <dbReference type="EMBL" id="OXA54956.1"/>
    </source>
</evidence>
<comment type="caution">
    <text evidence="2">The sequence shown here is derived from an EMBL/GenBank/DDBJ whole genome shotgun (WGS) entry which is preliminary data.</text>
</comment>
<evidence type="ECO:0000256" key="1">
    <source>
        <dbReference type="SAM" id="MobiDB-lite"/>
    </source>
</evidence>
<organism evidence="2 3">
    <name type="scientific">Folsomia candida</name>
    <name type="common">Springtail</name>
    <dbReference type="NCBI Taxonomy" id="158441"/>
    <lineage>
        <taxon>Eukaryota</taxon>
        <taxon>Metazoa</taxon>
        <taxon>Ecdysozoa</taxon>
        <taxon>Arthropoda</taxon>
        <taxon>Hexapoda</taxon>
        <taxon>Collembola</taxon>
        <taxon>Entomobryomorpha</taxon>
        <taxon>Isotomoidea</taxon>
        <taxon>Isotomidae</taxon>
        <taxon>Proisotominae</taxon>
        <taxon>Folsomia</taxon>
    </lineage>
</organism>
<reference evidence="2 3" key="1">
    <citation type="submission" date="2015-12" db="EMBL/GenBank/DDBJ databases">
        <title>The genome of Folsomia candida.</title>
        <authorList>
            <person name="Faddeeva A."/>
            <person name="Derks M.F."/>
            <person name="Anvar Y."/>
            <person name="Smit S."/>
            <person name="Van Straalen N."/>
            <person name="Roelofs D."/>
        </authorList>
    </citation>
    <scope>NUCLEOTIDE SEQUENCE [LARGE SCALE GENOMIC DNA]</scope>
    <source>
        <strain evidence="2 3">VU population</strain>
        <tissue evidence="2">Whole body</tissue>
    </source>
</reference>
<keyword evidence="3" id="KW-1185">Reference proteome</keyword>
<gene>
    <name evidence="2" type="ORF">Fcan01_10688</name>
</gene>
<feature type="region of interest" description="Disordered" evidence="1">
    <location>
        <begin position="15"/>
        <end position="47"/>
    </location>
</feature>
<accession>A0A226EE54</accession>
<dbReference type="AlphaFoldDB" id="A0A226EE54"/>
<dbReference type="Proteomes" id="UP000198287">
    <property type="component" value="Unassembled WGS sequence"/>
</dbReference>
<dbReference type="STRING" id="158441.A0A226EE54"/>
<protein>
    <submittedName>
        <fullName evidence="2">Zinc finger MYM-type protein 1</fullName>
    </submittedName>
</protein>
<dbReference type="EMBL" id="LNIX01000005">
    <property type="protein sequence ID" value="OXA54956.1"/>
    <property type="molecule type" value="Genomic_DNA"/>
</dbReference>
<sequence>MHVIRAVEALVLGGEHSPGRTARRAVRPEGPYRPGQSGDPDAADVPISSASDTSLEVHENQGETDSGAEVFEKYENAFIAADPSTGNNPLKSGESSQLISSRPLQEIPKQGEHNSVSFNVSQYNKIGSNLNNPNELYARDWLLYSVSTTAPDLAKFFPGQDQSGALADFIKYTCYFYKAIYLRAPCGALRNLAPWAIAPVPPQLRGLLNKQLVLLLLLEFRIHRQSRGIKGHEESQMHFQALICWRQSEKASRSSISLEKLATAEMQKGIHHYKQVLLCIVDAILYLAKNILAFRGSSSQIQDDDAGNFLSLIELLSKYSPALAIHVNNLSKN</sequence>
<dbReference type="OrthoDB" id="6611207at2759"/>